<name>M6VZG2_9LEPT</name>
<comment type="caution">
    <text evidence="1">The sequence shown here is derived from an EMBL/GenBank/DDBJ whole genome shotgun (WGS) entry which is preliminary data.</text>
</comment>
<dbReference type="AlphaFoldDB" id="M6VZG2"/>
<sequence>MFQPLMRDPKRKTGKSLSPPIILKSGLSPKFFLNLLKEISPIVAIDDKRAILFANESFRKEFAGNSRNLMGKNLFRIFGLNPVDQEEMESNIKLSKKGMVQNQEFKKQKNLLRLFRVSFR</sequence>
<proteinExistence type="predicted"/>
<dbReference type="Proteomes" id="UP000012149">
    <property type="component" value="Unassembled WGS sequence"/>
</dbReference>
<evidence type="ECO:0000313" key="2">
    <source>
        <dbReference type="Proteomes" id="UP000012149"/>
    </source>
</evidence>
<organism evidence="1 2">
    <name type="scientific">Leptospira santarosai str. CBC1416</name>
    <dbReference type="NCBI Taxonomy" id="1193059"/>
    <lineage>
        <taxon>Bacteria</taxon>
        <taxon>Pseudomonadati</taxon>
        <taxon>Spirochaetota</taxon>
        <taxon>Spirochaetia</taxon>
        <taxon>Leptospirales</taxon>
        <taxon>Leptospiraceae</taxon>
        <taxon>Leptospira</taxon>
    </lineage>
</organism>
<protein>
    <recommendedName>
        <fullName evidence="3">PAS domain protein</fullName>
    </recommendedName>
</protein>
<evidence type="ECO:0008006" key="3">
    <source>
        <dbReference type="Google" id="ProtNLM"/>
    </source>
</evidence>
<reference evidence="1 2" key="1">
    <citation type="submission" date="2013-01" db="EMBL/GenBank/DDBJ databases">
        <authorList>
            <person name="Harkins D.M."/>
            <person name="Durkin A.S."/>
            <person name="Brinkac L.M."/>
            <person name="Haft D.H."/>
            <person name="Selengut J.D."/>
            <person name="Sanka R."/>
            <person name="DePew J."/>
            <person name="Purushe J."/>
            <person name="Matthias M.A."/>
            <person name="Vinetz J.M."/>
            <person name="Sutton G.G."/>
            <person name="Nierman W.C."/>
            <person name="Fouts D.E."/>
        </authorList>
    </citation>
    <scope>NUCLEOTIDE SEQUENCE [LARGE SCALE GENOMIC DNA]</scope>
    <source>
        <strain evidence="1 2">CBC1416</strain>
    </source>
</reference>
<accession>M6VZG2</accession>
<dbReference type="EMBL" id="AKWE02000078">
    <property type="protein sequence ID" value="EMO58424.1"/>
    <property type="molecule type" value="Genomic_DNA"/>
</dbReference>
<evidence type="ECO:0000313" key="1">
    <source>
        <dbReference type="EMBL" id="EMO58424.1"/>
    </source>
</evidence>
<gene>
    <name evidence="1" type="ORF">LEP1GSC161_0063</name>
</gene>